<gene>
    <name evidence="4" type="primary">LOC113211490</name>
</gene>
<dbReference type="AlphaFoldDB" id="A0A6J1T4V0"/>
<dbReference type="InterPro" id="IPR002109">
    <property type="entry name" value="Glutaredoxin"/>
</dbReference>
<evidence type="ECO:0000256" key="1">
    <source>
        <dbReference type="SAM" id="MobiDB-lite"/>
    </source>
</evidence>
<dbReference type="Gene3D" id="3.40.30.10">
    <property type="entry name" value="Glutaredoxin"/>
    <property type="match status" value="1"/>
</dbReference>
<dbReference type="Proteomes" id="UP000504606">
    <property type="component" value="Unplaced"/>
</dbReference>
<dbReference type="GO" id="GO:0007605">
    <property type="term" value="P:sensory perception of sound"/>
    <property type="evidence" value="ECO:0007669"/>
    <property type="project" value="InterPro"/>
</dbReference>
<feature type="region of interest" description="Disordered" evidence="1">
    <location>
        <begin position="146"/>
        <end position="206"/>
    </location>
</feature>
<feature type="compositionally biased region" description="Basic and acidic residues" evidence="1">
    <location>
        <begin position="188"/>
        <end position="201"/>
    </location>
</feature>
<dbReference type="KEGG" id="foc:113211490"/>
<evidence type="ECO:0000313" key="4">
    <source>
        <dbReference type="RefSeq" id="XP_026285656.2"/>
    </source>
</evidence>
<dbReference type="GeneID" id="113211490"/>
<organism evidence="3 4">
    <name type="scientific">Frankliniella occidentalis</name>
    <name type="common">Western flower thrips</name>
    <name type="synonym">Euthrips occidentalis</name>
    <dbReference type="NCBI Taxonomy" id="133901"/>
    <lineage>
        <taxon>Eukaryota</taxon>
        <taxon>Metazoa</taxon>
        <taxon>Ecdysozoa</taxon>
        <taxon>Arthropoda</taxon>
        <taxon>Hexapoda</taxon>
        <taxon>Insecta</taxon>
        <taxon>Pterygota</taxon>
        <taxon>Neoptera</taxon>
        <taxon>Paraneoptera</taxon>
        <taxon>Thysanoptera</taxon>
        <taxon>Terebrantia</taxon>
        <taxon>Thripoidea</taxon>
        <taxon>Thripidae</taxon>
        <taxon>Frankliniella</taxon>
    </lineage>
</organism>
<dbReference type="PANTHER" id="PTHR46990:SF1">
    <property type="entry name" value="GLUTAREDOXIN DOMAIN-CONTAINING CYSTEINE-RICH PROTEIN 1"/>
    <property type="match status" value="1"/>
</dbReference>
<sequence>METVSVSLPPPLPPKTRKKPCGGQQLRPFQESGRGPDSVQCRYTDAAPVAAVAAPHSGAGADRVHVVSIRIRPEESICSSSSNSSAASAGADGCVRISVGGTTPSPPPPSTAVMVARTSTTAVSPSPPDAAAFLFYNGVAMTTSGQASPVDSGTCSDDAADAATPPPLPRKTSTSRLGVRVTVNSAGPEDRFHSDPEDERCSSTMSCDSLNSLDKVACFLDDHRNHHLRAVPDVSKLSLSPATSPAETLTPPSTDTSLDSAAEVVAVRRKPAVDEQTYEDRRGCGSSSSSGVATPPDHYYDFHLNERDAVEAGEEEDTFAGCRDYTLDEPVTVPATIKSSKGTVRGVRNRVRAGVATFLSIQHNRSWKDKEAGKVVVFTTTMGVVRGTYQRCVRVKQILRTLLVRFDEKDVFMSREVQGELMERMRLDSIQVPQVFVEGQHVGDAETIERLNESGELRKMLKPYKSADACSTCEVCGGYRLLPCAVCNGSKKSVHRNNFTAELVALRCMNCDEVGLVKCYAC</sequence>
<dbReference type="PANTHER" id="PTHR46990">
    <property type="entry name" value="GLUTAREDOXIN DOMAIN-CONTAINING CYSTEINE-RICH PROTEIN 1"/>
    <property type="match status" value="1"/>
</dbReference>
<dbReference type="SUPFAM" id="SSF52833">
    <property type="entry name" value="Thioredoxin-like"/>
    <property type="match status" value="1"/>
</dbReference>
<dbReference type="Pfam" id="PF23733">
    <property type="entry name" value="GRXCR1-2_C"/>
    <property type="match status" value="1"/>
</dbReference>
<feature type="compositionally biased region" description="Polar residues" evidence="1">
    <location>
        <begin position="237"/>
        <end position="258"/>
    </location>
</feature>
<dbReference type="PROSITE" id="PS51354">
    <property type="entry name" value="GLUTAREDOXIN_2"/>
    <property type="match status" value="1"/>
</dbReference>
<protein>
    <submittedName>
        <fullName evidence="4">Glutaredoxin domain-containing cysteine-rich protein CG12206-like</fullName>
    </submittedName>
</protein>
<feature type="domain" description="Glutaredoxin" evidence="2">
    <location>
        <begin position="375"/>
        <end position="442"/>
    </location>
</feature>
<feature type="compositionally biased region" description="Polar residues" evidence="1">
    <location>
        <begin position="146"/>
        <end position="155"/>
    </location>
</feature>
<feature type="region of interest" description="Disordered" evidence="1">
    <location>
        <begin position="270"/>
        <end position="297"/>
    </location>
</feature>
<dbReference type="RefSeq" id="XP_026285656.2">
    <property type="nucleotide sequence ID" value="XM_026429871.2"/>
</dbReference>
<evidence type="ECO:0000313" key="3">
    <source>
        <dbReference type="Proteomes" id="UP000504606"/>
    </source>
</evidence>
<dbReference type="InterPro" id="IPR036249">
    <property type="entry name" value="Thioredoxin-like_sf"/>
</dbReference>
<dbReference type="OrthoDB" id="423313at2759"/>
<dbReference type="InterPro" id="IPR042797">
    <property type="entry name" value="GRXCR1"/>
</dbReference>
<feature type="region of interest" description="Disordered" evidence="1">
    <location>
        <begin position="1"/>
        <end position="38"/>
    </location>
</feature>
<proteinExistence type="predicted"/>
<dbReference type="Pfam" id="PF00462">
    <property type="entry name" value="Glutaredoxin"/>
    <property type="match status" value="1"/>
</dbReference>
<dbReference type="CDD" id="cd03031">
    <property type="entry name" value="GRX_GRX_like"/>
    <property type="match status" value="1"/>
</dbReference>
<name>A0A6J1T4V0_FRAOC</name>
<accession>A0A6J1T4V0</accession>
<feature type="region of interest" description="Disordered" evidence="1">
    <location>
        <begin position="236"/>
        <end position="258"/>
    </location>
</feature>
<evidence type="ECO:0000259" key="2">
    <source>
        <dbReference type="Pfam" id="PF00462"/>
    </source>
</evidence>
<keyword evidence="3" id="KW-1185">Reference proteome</keyword>
<reference evidence="4" key="1">
    <citation type="submission" date="2025-08" db="UniProtKB">
        <authorList>
            <consortium name="RefSeq"/>
        </authorList>
    </citation>
    <scope>IDENTIFICATION</scope>
    <source>
        <tissue evidence="4">Whole organism</tissue>
    </source>
</reference>